<feature type="region of interest" description="Disordered" evidence="8">
    <location>
        <begin position="1"/>
        <end position="141"/>
    </location>
</feature>
<dbReference type="GO" id="GO:0005886">
    <property type="term" value="C:plasma membrane"/>
    <property type="evidence" value="ECO:0007669"/>
    <property type="project" value="UniProtKB-SubCell"/>
</dbReference>
<keyword evidence="11" id="KW-1185">Reference proteome</keyword>
<keyword evidence="6 9" id="KW-1133">Transmembrane helix</keyword>
<protein>
    <submittedName>
        <fullName evidence="10">Putative membrane protein</fullName>
    </submittedName>
</protein>
<dbReference type="Pfam" id="PF05128">
    <property type="entry name" value="DUF697"/>
    <property type="match status" value="1"/>
</dbReference>
<dbReference type="AlphaFoldDB" id="A0A1M7HV14"/>
<evidence type="ECO:0000256" key="1">
    <source>
        <dbReference type="ARBA" id="ARBA00004429"/>
    </source>
</evidence>
<evidence type="ECO:0000256" key="8">
    <source>
        <dbReference type="SAM" id="MobiDB-lite"/>
    </source>
</evidence>
<evidence type="ECO:0000256" key="5">
    <source>
        <dbReference type="ARBA" id="ARBA00022692"/>
    </source>
</evidence>
<evidence type="ECO:0000256" key="4">
    <source>
        <dbReference type="ARBA" id="ARBA00022519"/>
    </source>
</evidence>
<accession>A0A1M7HV14</accession>
<sequence>MAEPSAPRRGPLLVEYTPGAAPAGARHHAAPDADRGGASSASPSAPDSARPPAPHDSDAPPSGSPNSPAGAAPAPSAQPPLLSPNIPAGGSGRATENPGADPAPTAPHRARNARAPRLKDAPPGPSPADAPAIDDGPLPLPDPRAMQVMMRIAGSRPSAVTRFFLNSLAALLTFVLSMAALRFFDGLMARSPILGWIGVGLFAAFTLATLMVAVREYAAWARFGRIDAIARDAGAALAAADLAQANAVVDRLDALYARRPELSRARETLAAHRAEPVDAELVLAQAEAALLAPLDQQARREIEAAARTVAAATALIPLALVDILAALAANLRMIRRMAEIYGGRAGAVGGWRLARTVIAHLVATGAVAAGDDLIHTVAGGGILAKVSRRFGEGVVNGALTARVGIAAMEVCRPLPFIRQPRPRVGNLIARGLKGLFGDDDATTKK</sequence>
<comment type="similarity">
    <text evidence="2">Belongs to the UPF0283 family.</text>
</comment>
<dbReference type="InterPro" id="IPR006507">
    <property type="entry name" value="UPF0283"/>
</dbReference>
<keyword evidence="4" id="KW-0997">Cell inner membrane</keyword>
<proteinExistence type="inferred from homology"/>
<gene>
    <name evidence="10" type="ORF">SAMN05444389_10727</name>
</gene>
<keyword evidence="7 9" id="KW-0472">Membrane</keyword>
<dbReference type="OrthoDB" id="9816060at2"/>
<evidence type="ECO:0000256" key="3">
    <source>
        <dbReference type="ARBA" id="ARBA00022475"/>
    </source>
</evidence>
<evidence type="ECO:0000256" key="7">
    <source>
        <dbReference type="ARBA" id="ARBA00023136"/>
    </source>
</evidence>
<dbReference type="EMBL" id="FRCK01000007">
    <property type="protein sequence ID" value="SHM32310.1"/>
    <property type="molecule type" value="Genomic_DNA"/>
</dbReference>
<feature type="compositionally biased region" description="Low complexity" evidence="8">
    <location>
        <begin position="36"/>
        <end position="48"/>
    </location>
</feature>
<name>A0A1M7HV14_9RHOB</name>
<feature type="transmembrane region" description="Helical" evidence="9">
    <location>
        <begin position="309"/>
        <end position="329"/>
    </location>
</feature>
<reference evidence="11" key="1">
    <citation type="submission" date="2016-11" db="EMBL/GenBank/DDBJ databases">
        <authorList>
            <person name="Varghese N."/>
            <person name="Submissions S."/>
        </authorList>
    </citation>
    <scope>NUCLEOTIDE SEQUENCE [LARGE SCALE GENOMIC DNA]</scope>
    <source>
        <strain evidence="11">DSM 6637</strain>
    </source>
</reference>
<evidence type="ECO:0000256" key="2">
    <source>
        <dbReference type="ARBA" id="ARBA00008255"/>
    </source>
</evidence>
<evidence type="ECO:0000313" key="11">
    <source>
        <dbReference type="Proteomes" id="UP000184444"/>
    </source>
</evidence>
<dbReference type="InterPro" id="IPR021147">
    <property type="entry name" value="DUF697"/>
</dbReference>
<dbReference type="PANTHER" id="PTHR39342:SF1">
    <property type="entry name" value="UPF0283 MEMBRANE PROTEIN YCJF"/>
    <property type="match status" value="1"/>
</dbReference>
<feature type="transmembrane region" description="Helical" evidence="9">
    <location>
        <begin position="159"/>
        <end position="181"/>
    </location>
</feature>
<keyword evidence="5 9" id="KW-0812">Transmembrane</keyword>
<dbReference type="STRING" id="53463.SAMN05444389_10727"/>
<evidence type="ECO:0000313" key="10">
    <source>
        <dbReference type="EMBL" id="SHM32310.1"/>
    </source>
</evidence>
<evidence type="ECO:0000256" key="6">
    <source>
        <dbReference type="ARBA" id="ARBA00022989"/>
    </source>
</evidence>
<feature type="transmembrane region" description="Helical" evidence="9">
    <location>
        <begin position="193"/>
        <end position="214"/>
    </location>
</feature>
<organism evidence="10 11">
    <name type="scientific">Paracoccus solventivorans</name>
    <dbReference type="NCBI Taxonomy" id="53463"/>
    <lineage>
        <taxon>Bacteria</taxon>
        <taxon>Pseudomonadati</taxon>
        <taxon>Pseudomonadota</taxon>
        <taxon>Alphaproteobacteria</taxon>
        <taxon>Rhodobacterales</taxon>
        <taxon>Paracoccaceae</taxon>
        <taxon>Paracoccus</taxon>
    </lineage>
</organism>
<dbReference type="Proteomes" id="UP000184444">
    <property type="component" value="Unassembled WGS sequence"/>
</dbReference>
<comment type="subcellular location">
    <subcellularLocation>
        <location evidence="1">Cell inner membrane</location>
        <topology evidence="1">Multi-pass membrane protein</topology>
    </subcellularLocation>
</comment>
<dbReference type="PANTHER" id="PTHR39342">
    <property type="entry name" value="UPF0283 MEMBRANE PROTEIN YCJF"/>
    <property type="match status" value="1"/>
</dbReference>
<dbReference type="NCBIfam" id="TIGR01620">
    <property type="entry name" value="hyp_HI0043"/>
    <property type="match status" value="1"/>
</dbReference>
<keyword evidence="3" id="KW-1003">Cell membrane</keyword>
<feature type="compositionally biased region" description="Low complexity" evidence="8">
    <location>
        <begin position="59"/>
        <end position="75"/>
    </location>
</feature>
<evidence type="ECO:0000256" key="9">
    <source>
        <dbReference type="SAM" id="Phobius"/>
    </source>
</evidence>